<keyword evidence="7" id="KW-0496">Mitochondrion</keyword>
<accession>A0AAV2YWS2</accession>
<dbReference type="Proteomes" id="UP001146120">
    <property type="component" value="Unassembled WGS sequence"/>
</dbReference>
<dbReference type="GO" id="GO:0005506">
    <property type="term" value="F:iron ion binding"/>
    <property type="evidence" value="ECO:0007669"/>
    <property type="project" value="TreeGrafter"/>
</dbReference>
<comment type="subcellular location">
    <subcellularLocation>
        <location evidence="1">Mitochondrion</location>
    </subcellularLocation>
</comment>
<feature type="non-terminal residue" evidence="9">
    <location>
        <position position="1"/>
    </location>
</feature>
<evidence type="ECO:0000256" key="5">
    <source>
        <dbReference type="ARBA" id="ARBA00022723"/>
    </source>
</evidence>
<protein>
    <recommendedName>
        <fullName evidence="8">Core domain-containing protein</fullName>
    </recommendedName>
</protein>
<dbReference type="GO" id="GO:0016226">
    <property type="term" value="P:iron-sulfur cluster assembly"/>
    <property type="evidence" value="ECO:0007669"/>
    <property type="project" value="InterPro"/>
</dbReference>
<name>A0AAV2YWS2_9STRA</name>
<reference evidence="9" key="2">
    <citation type="journal article" date="2023" name="Microbiol Resour">
        <title>Decontamination and Annotation of the Draft Genome Sequence of the Oomycete Lagenidium giganteum ARSEF 373.</title>
        <authorList>
            <person name="Morgan W.R."/>
            <person name="Tartar A."/>
        </authorList>
    </citation>
    <scope>NUCLEOTIDE SEQUENCE</scope>
    <source>
        <strain evidence="9">ARSEF 373</strain>
    </source>
</reference>
<feature type="domain" description="Core" evidence="8">
    <location>
        <begin position="51"/>
        <end position="157"/>
    </location>
</feature>
<sequence>EGTCVISRAKASRAPARAMMITLRRALLRTRAPVQSFATATVNADTGLPDIIITPFAAQKLKETAMKQKRDEIVLRVGVEGGGCSGFKYTYEFENNEVDEEEDVYANLFEQHGGKVVVDKESLDLIRGSTVDYEQELIRSAFVIVNNPNAASGCGCGSSFDLKD</sequence>
<dbReference type="InterPro" id="IPR000361">
    <property type="entry name" value="ATAP_core_dom"/>
</dbReference>
<evidence type="ECO:0000256" key="1">
    <source>
        <dbReference type="ARBA" id="ARBA00004173"/>
    </source>
</evidence>
<dbReference type="GO" id="GO:0051537">
    <property type="term" value="F:2 iron, 2 sulfur cluster binding"/>
    <property type="evidence" value="ECO:0007669"/>
    <property type="project" value="TreeGrafter"/>
</dbReference>
<dbReference type="Pfam" id="PF01521">
    <property type="entry name" value="Fe-S_biosyn"/>
    <property type="match status" value="1"/>
</dbReference>
<evidence type="ECO:0000256" key="4">
    <source>
        <dbReference type="ARBA" id="ARBA00022485"/>
    </source>
</evidence>
<reference evidence="9" key="1">
    <citation type="submission" date="2022-11" db="EMBL/GenBank/DDBJ databases">
        <authorList>
            <person name="Morgan W.R."/>
            <person name="Tartar A."/>
        </authorList>
    </citation>
    <scope>NUCLEOTIDE SEQUENCE</scope>
    <source>
        <strain evidence="9">ARSEF 373</strain>
    </source>
</reference>
<evidence type="ECO:0000256" key="6">
    <source>
        <dbReference type="ARBA" id="ARBA00023004"/>
    </source>
</evidence>
<dbReference type="GO" id="GO:0120510">
    <property type="term" value="C:mitochondrial [4Fe-4S] assembly complex"/>
    <property type="evidence" value="ECO:0007669"/>
    <property type="project" value="UniProtKB-ARBA"/>
</dbReference>
<keyword evidence="4" id="KW-0411">Iron-sulfur</keyword>
<dbReference type="GO" id="GO:0051539">
    <property type="term" value="F:4 iron, 4 sulfur cluster binding"/>
    <property type="evidence" value="ECO:0007669"/>
    <property type="project" value="UniProtKB-KW"/>
</dbReference>
<dbReference type="SUPFAM" id="SSF89360">
    <property type="entry name" value="HesB-like domain"/>
    <property type="match status" value="1"/>
</dbReference>
<proteinExistence type="inferred from homology"/>
<dbReference type="InterPro" id="IPR016092">
    <property type="entry name" value="ATAP"/>
</dbReference>
<dbReference type="PANTHER" id="PTHR43011:SF1">
    <property type="entry name" value="IRON-SULFUR CLUSTER ASSEMBLY 2 HOMOLOG, MITOCHONDRIAL"/>
    <property type="match status" value="1"/>
</dbReference>
<keyword evidence="4" id="KW-0004">4Fe-4S</keyword>
<dbReference type="NCBIfam" id="TIGR00049">
    <property type="entry name" value="iron-sulfur cluster assembly accessory protein"/>
    <property type="match status" value="1"/>
</dbReference>
<evidence type="ECO:0000256" key="7">
    <source>
        <dbReference type="ARBA" id="ARBA00023128"/>
    </source>
</evidence>
<dbReference type="PANTHER" id="PTHR43011">
    <property type="entry name" value="IRON-SULFUR CLUSTER ASSEMBLY 2 HOMOLOG, MITOCHONDRIAL"/>
    <property type="match status" value="1"/>
</dbReference>
<keyword evidence="5" id="KW-0479">Metal-binding</keyword>
<dbReference type="Gene3D" id="2.60.300.12">
    <property type="entry name" value="HesB-like domain"/>
    <property type="match status" value="1"/>
</dbReference>
<dbReference type="EMBL" id="DAKRPA010000090">
    <property type="protein sequence ID" value="DAZ99092.1"/>
    <property type="molecule type" value="Genomic_DNA"/>
</dbReference>
<comment type="pathway">
    <text evidence="2">Cofactor biosynthesis; iron-sulfur cluster biosynthesis.</text>
</comment>
<evidence type="ECO:0000313" key="10">
    <source>
        <dbReference type="Proteomes" id="UP001146120"/>
    </source>
</evidence>
<dbReference type="FunFam" id="2.60.300.12:FF:000006">
    <property type="entry name" value="Iron-sulfur cluster assembly 2 mitochondrial"/>
    <property type="match status" value="1"/>
</dbReference>
<keyword evidence="6" id="KW-0408">Iron</keyword>
<evidence type="ECO:0000259" key="8">
    <source>
        <dbReference type="Pfam" id="PF01521"/>
    </source>
</evidence>
<dbReference type="InterPro" id="IPR035903">
    <property type="entry name" value="HesB-like_dom_sf"/>
</dbReference>
<evidence type="ECO:0000256" key="2">
    <source>
        <dbReference type="ARBA" id="ARBA00005151"/>
    </source>
</evidence>
<keyword evidence="10" id="KW-1185">Reference proteome</keyword>
<dbReference type="AlphaFoldDB" id="A0AAV2YWS2"/>
<evidence type="ECO:0000313" key="9">
    <source>
        <dbReference type="EMBL" id="DAZ99092.1"/>
    </source>
</evidence>
<organism evidence="9 10">
    <name type="scientific">Lagenidium giganteum</name>
    <dbReference type="NCBI Taxonomy" id="4803"/>
    <lineage>
        <taxon>Eukaryota</taxon>
        <taxon>Sar</taxon>
        <taxon>Stramenopiles</taxon>
        <taxon>Oomycota</taxon>
        <taxon>Peronosporomycetes</taxon>
        <taxon>Pythiales</taxon>
        <taxon>Pythiaceae</taxon>
    </lineage>
</organism>
<comment type="similarity">
    <text evidence="3">Belongs to the HesB/IscA family.</text>
</comment>
<comment type="caution">
    <text evidence="9">The sequence shown here is derived from an EMBL/GenBank/DDBJ whole genome shotgun (WGS) entry which is preliminary data.</text>
</comment>
<evidence type="ECO:0000256" key="3">
    <source>
        <dbReference type="ARBA" id="ARBA00006718"/>
    </source>
</evidence>
<gene>
    <name evidence="9" type="ORF">N0F65_008397</name>
</gene>